<name>A0AAN6T5D8_9PEZI</name>
<protein>
    <submittedName>
        <fullName evidence="2">Uncharacterized protein</fullName>
    </submittedName>
</protein>
<feature type="region of interest" description="Disordered" evidence="1">
    <location>
        <begin position="1"/>
        <end position="82"/>
    </location>
</feature>
<evidence type="ECO:0000256" key="1">
    <source>
        <dbReference type="SAM" id="MobiDB-lite"/>
    </source>
</evidence>
<comment type="caution">
    <text evidence="2">The sequence shown here is derived from an EMBL/GenBank/DDBJ whole genome shotgun (WGS) entry which is preliminary data.</text>
</comment>
<evidence type="ECO:0000313" key="2">
    <source>
        <dbReference type="EMBL" id="KAK4105403.1"/>
    </source>
</evidence>
<keyword evidence="3" id="KW-1185">Reference proteome</keyword>
<feature type="compositionally biased region" description="Polar residues" evidence="1">
    <location>
        <begin position="20"/>
        <end position="42"/>
    </location>
</feature>
<reference evidence="2" key="1">
    <citation type="journal article" date="2023" name="Mol. Phylogenet. Evol.">
        <title>Genome-scale phylogeny and comparative genomics of the fungal order Sordariales.</title>
        <authorList>
            <person name="Hensen N."/>
            <person name="Bonometti L."/>
            <person name="Westerberg I."/>
            <person name="Brannstrom I.O."/>
            <person name="Guillou S."/>
            <person name="Cros-Aarteil S."/>
            <person name="Calhoun S."/>
            <person name="Haridas S."/>
            <person name="Kuo A."/>
            <person name="Mondo S."/>
            <person name="Pangilinan J."/>
            <person name="Riley R."/>
            <person name="LaButti K."/>
            <person name="Andreopoulos B."/>
            <person name="Lipzen A."/>
            <person name="Chen C."/>
            <person name="Yan M."/>
            <person name="Daum C."/>
            <person name="Ng V."/>
            <person name="Clum A."/>
            <person name="Steindorff A."/>
            <person name="Ohm R.A."/>
            <person name="Martin F."/>
            <person name="Silar P."/>
            <person name="Natvig D.O."/>
            <person name="Lalanne C."/>
            <person name="Gautier V."/>
            <person name="Ament-Velasquez S.L."/>
            <person name="Kruys A."/>
            <person name="Hutchinson M.I."/>
            <person name="Powell A.J."/>
            <person name="Barry K."/>
            <person name="Miller A.N."/>
            <person name="Grigoriev I.V."/>
            <person name="Debuchy R."/>
            <person name="Gladieux P."/>
            <person name="Hiltunen Thoren M."/>
            <person name="Johannesson H."/>
        </authorList>
    </citation>
    <scope>NUCLEOTIDE SEQUENCE</scope>
    <source>
        <strain evidence="2">CBS 757.83</strain>
    </source>
</reference>
<accession>A0AAN6T5D8</accession>
<sequence length="175" mass="19106">MGLGGLSLGMIGESRDSSDWRQPQIWTEFQSAQSITGLQTETKTGEQRDKSSPAALVSRRQTGSHFDDLETGSKRTEQRARTQPSLLRLCSDLVTSYKIFRTPSRSFLSCDSCEGGERGSADDTPFRLQCLNVEDMDGVTGVGQGRRAVEPPPAANVSGRCRIDMSHLQSRPPGV</sequence>
<reference evidence="2" key="2">
    <citation type="submission" date="2023-05" db="EMBL/GenBank/DDBJ databases">
        <authorList>
            <consortium name="Lawrence Berkeley National Laboratory"/>
            <person name="Steindorff A."/>
            <person name="Hensen N."/>
            <person name="Bonometti L."/>
            <person name="Westerberg I."/>
            <person name="Brannstrom I.O."/>
            <person name="Guillou S."/>
            <person name="Cros-Aarteil S."/>
            <person name="Calhoun S."/>
            <person name="Haridas S."/>
            <person name="Kuo A."/>
            <person name="Mondo S."/>
            <person name="Pangilinan J."/>
            <person name="Riley R."/>
            <person name="Labutti K."/>
            <person name="Andreopoulos B."/>
            <person name="Lipzen A."/>
            <person name="Chen C."/>
            <person name="Yanf M."/>
            <person name="Daum C."/>
            <person name="Ng V."/>
            <person name="Clum A."/>
            <person name="Ohm R."/>
            <person name="Martin F."/>
            <person name="Silar P."/>
            <person name="Natvig D."/>
            <person name="Lalanne C."/>
            <person name="Gautier V."/>
            <person name="Ament-Velasquez S.L."/>
            <person name="Kruys A."/>
            <person name="Hutchinson M.I."/>
            <person name="Powell A.J."/>
            <person name="Barry K."/>
            <person name="Miller A.N."/>
            <person name="Grigoriev I.V."/>
            <person name="Debuchy R."/>
            <person name="Gladieux P."/>
            <person name="Thoren M.H."/>
            <person name="Johannesson H."/>
        </authorList>
    </citation>
    <scope>NUCLEOTIDE SEQUENCE</scope>
    <source>
        <strain evidence="2">CBS 757.83</strain>
    </source>
</reference>
<organism evidence="2 3">
    <name type="scientific">Parathielavia hyrcaniae</name>
    <dbReference type="NCBI Taxonomy" id="113614"/>
    <lineage>
        <taxon>Eukaryota</taxon>
        <taxon>Fungi</taxon>
        <taxon>Dikarya</taxon>
        <taxon>Ascomycota</taxon>
        <taxon>Pezizomycotina</taxon>
        <taxon>Sordariomycetes</taxon>
        <taxon>Sordariomycetidae</taxon>
        <taxon>Sordariales</taxon>
        <taxon>Chaetomiaceae</taxon>
        <taxon>Parathielavia</taxon>
    </lineage>
</organism>
<dbReference type="Proteomes" id="UP001305647">
    <property type="component" value="Unassembled WGS sequence"/>
</dbReference>
<gene>
    <name evidence="2" type="ORF">N658DRAFT_491861</name>
</gene>
<feature type="compositionally biased region" description="Basic and acidic residues" evidence="1">
    <location>
        <begin position="65"/>
        <end position="80"/>
    </location>
</feature>
<evidence type="ECO:0000313" key="3">
    <source>
        <dbReference type="Proteomes" id="UP001305647"/>
    </source>
</evidence>
<dbReference type="EMBL" id="MU863625">
    <property type="protein sequence ID" value="KAK4105403.1"/>
    <property type="molecule type" value="Genomic_DNA"/>
</dbReference>
<proteinExistence type="predicted"/>
<dbReference type="AlphaFoldDB" id="A0AAN6T5D8"/>